<comment type="caution">
    <text evidence="1">The sequence shown here is derived from an EMBL/GenBank/DDBJ whole genome shotgun (WGS) entry which is preliminary data.</text>
</comment>
<organism evidence="1 2">
    <name type="scientific">Bacteroides ovatus</name>
    <dbReference type="NCBI Taxonomy" id="28116"/>
    <lineage>
        <taxon>Bacteria</taxon>
        <taxon>Pseudomonadati</taxon>
        <taxon>Bacteroidota</taxon>
        <taxon>Bacteroidia</taxon>
        <taxon>Bacteroidales</taxon>
        <taxon>Bacteroidaceae</taxon>
        <taxon>Bacteroides</taxon>
    </lineage>
</organism>
<dbReference type="EMBL" id="VWFC01000044">
    <property type="protein sequence ID" value="KAB1320005.1"/>
    <property type="molecule type" value="Genomic_DNA"/>
</dbReference>
<sequence length="110" mass="12861">MEIDPIIKQAIEIGIKLGIEAYRNERNANLKNKKILICRSDAERRFGRGVIRNLEKRKLVFPYQFGIETMVNEEGDEISEPRGHIYYKLHEIMEAIESGNILKCLQKIQM</sequence>
<reference evidence="1 2" key="1">
    <citation type="journal article" date="2019" name="Nat. Med.">
        <title>A library of human gut bacterial isolates paired with longitudinal multiomics data enables mechanistic microbiome research.</title>
        <authorList>
            <person name="Poyet M."/>
            <person name="Groussin M."/>
            <person name="Gibbons S.M."/>
            <person name="Avila-Pacheco J."/>
            <person name="Jiang X."/>
            <person name="Kearney S.M."/>
            <person name="Perrotta A.R."/>
            <person name="Berdy B."/>
            <person name="Zhao S."/>
            <person name="Lieberman T.D."/>
            <person name="Swanson P.K."/>
            <person name="Smith M."/>
            <person name="Roesemann S."/>
            <person name="Alexander J.E."/>
            <person name="Rich S.A."/>
            <person name="Livny J."/>
            <person name="Vlamakis H."/>
            <person name="Clish C."/>
            <person name="Bullock K."/>
            <person name="Deik A."/>
            <person name="Scott J."/>
            <person name="Pierce K.A."/>
            <person name="Xavier R.J."/>
            <person name="Alm E.J."/>
        </authorList>
    </citation>
    <scope>NUCLEOTIDE SEQUENCE [LARGE SCALE GENOMIC DNA]</scope>
    <source>
        <strain evidence="1 2">BIOML-A2</strain>
    </source>
</reference>
<gene>
    <name evidence="1" type="ORF">F3B53_23730</name>
</gene>
<accession>A0A6A1X572</accession>
<name>A0A6A1X572_BACOV</name>
<proteinExistence type="predicted"/>
<dbReference type="AlphaFoldDB" id="A0A6A1X572"/>
<dbReference type="RefSeq" id="WP_178069564.1">
    <property type="nucleotide sequence ID" value="NZ_CP113514.1"/>
</dbReference>
<protein>
    <submittedName>
        <fullName evidence="1">Uncharacterized protein</fullName>
    </submittedName>
</protein>
<dbReference type="Proteomes" id="UP000375690">
    <property type="component" value="Unassembled WGS sequence"/>
</dbReference>
<evidence type="ECO:0000313" key="2">
    <source>
        <dbReference type="Proteomes" id="UP000375690"/>
    </source>
</evidence>
<evidence type="ECO:0000313" key="1">
    <source>
        <dbReference type="EMBL" id="KAB1320005.1"/>
    </source>
</evidence>